<dbReference type="AlphaFoldDB" id="A0A212JLK1"/>
<organism evidence="1">
    <name type="scientific">uncultured Alphaproteobacteria bacterium</name>
    <dbReference type="NCBI Taxonomy" id="91750"/>
    <lineage>
        <taxon>Bacteria</taxon>
        <taxon>Pseudomonadati</taxon>
        <taxon>Pseudomonadota</taxon>
        <taxon>Alphaproteobacteria</taxon>
        <taxon>environmental samples</taxon>
    </lineage>
</organism>
<dbReference type="Pfam" id="PF13578">
    <property type="entry name" value="Methyltransf_24"/>
    <property type="match status" value="1"/>
</dbReference>
<name>A0A212JLK1_9PROT</name>
<reference evidence="1" key="1">
    <citation type="submission" date="2016-04" db="EMBL/GenBank/DDBJ databases">
        <authorList>
            <person name="Evans L.H."/>
            <person name="Alamgir A."/>
            <person name="Owens N."/>
            <person name="Weber N.D."/>
            <person name="Virtaneva K."/>
            <person name="Barbian K."/>
            <person name="Babar A."/>
            <person name="Rosenke K."/>
        </authorList>
    </citation>
    <scope>NUCLEOTIDE SEQUENCE</scope>
    <source>
        <strain evidence="1">86</strain>
    </source>
</reference>
<gene>
    <name evidence="1" type="ORF">KL86APRO_11283</name>
</gene>
<dbReference type="EMBL" id="FLUO01000001">
    <property type="protein sequence ID" value="SBW00319.1"/>
    <property type="molecule type" value="Genomic_DNA"/>
</dbReference>
<accession>A0A212JLK1</accession>
<evidence type="ECO:0000313" key="1">
    <source>
        <dbReference type="EMBL" id="SBW00319.1"/>
    </source>
</evidence>
<dbReference type="InterPro" id="IPR029063">
    <property type="entry name" value="SAM-dependent_MTases_sf"/>
</dbReference>
<dbReference type="Gene3D" id="3.40.50.150">
    <property type="entry name" value="Vaccinia Virus protein VP39"/>
    <property type="match status" value="1"/>
</dbReference>
<evidence type="ECO:0008006" key="2">
    <source>
        <dbReference type="Google" id="ProtNLM"/>
    </source>
</evidence>
<sequence length="205" mass="23315">MDADHRFTNDWFEAARRAWDAIVADWRPSRILEIGSYEGRGSCYFIDAVASNPQSEVHCVDTWEGGIEHGDIPMGDVEQRFHHNTRIALENTPKIVKLKVHKGQSDRVLARLLAEGYGEYFDVVYVDGSHQAPDVLCDAVLGFRLVRVGGLMAFDDYLWAEVLPGGRDPLRCPRPAIDAFYAMYFRKLRQLPLLPIQVYFEKTAA</sequence>
<protein>
    <recommendedName>
        <fullName evidence="2">Class I SAM-dependent methyltransferase</fullName>
    </recommendedName>
</protein>
<dbReference type="SUPFAM" id="SSF53335">
    <property type="entry name" value="S-adenosyl-L-methionine-dependent methyltransferases"/>
    <property type="match status" value="1"/>
</dbReference>
<proteinExistence type="predicted"/>